<gene>
    <name evidence="2" type="ORF">EI97DRAFT_454318</name>
</gene>
<evidence type="ECO:0000256" key="1">
    <source>
        <dbReference type="SAM" id="MobiDB-lite"/>
    </source>
</evidence>
<feature type="region of interest" description="Disordered" evidence="1">
    <location>
        <begin position="202"/>
        <end position="234"/>
    </location>
</feature>
<dbReference type="GeneID" id="54553702"/>
<evidence type="ECO:0000313" key="3">
    <source>
        <dbReference type="Proteomes" id="UP000800097"/>
    </source>
</evidence>
<dbReference type="Proteomes" id="UP000800097">
    <property type="component" value="Unassembled WGS sequence"/>
</dbReference>
<accession>A0A6A6JWW4</accession>
<dbReference type="RefSeq" id="XP_033658637.1">
    <property type="nucleotide sequence ID" value="XM_033800527.1"/>
</dbReference>
<evidence type="ECO:0000313" key="2">
    <source>
        <dbReference type="EMBL" id="KAF2281100.1"/>
    </source>
</evidence>
<feature type="region of interest" description="Disordered" evidence="1">
    <location>
        <begin position="116"/>
        <end position="145"/>
    </location>
</feature>
<dbReference type="EMBL" id="ML986484">
    <property type="protein sequence ID" value="KAF2281100.1"/>
    <property type="molecule type" value="Genomic_DNA"/>
</dbReference>
<sequence>MAPPLLHYRLKDRKDKARLITEFEATQQAREDEIKSVIKWFERVGLNHAELSEGLQFSATVLEKQGSLATEWRIDSLYNELGMEDKLEKLEEKEAQLMAKDEEIKAKDMEIQAKDEEVKAKDEEINAKDDEINTKDEEINAKDEEIKAKDEQIAQLMKALKAKDELLALKDEHIANLKAEKEQAELQKQNWKGKSALYKRELDERSENLGRAGTGKTLTLPMRGGRPRRNGEGI</sequence>
<organism evidence="2 3">
    <name type="scientific">Westerdykella ornata</name>
    <dbReference type="NCBI Taxonomy" id="318751"/>
    <lineage>
        <taxon>Eukaryota</taxon>
        <taxon>Fungi</taxon>
        <taxon>Dikarya</taxon>
        <taxon>Ascomycota</taxon>
        <taxon>Pezizomycotina</taxon>
        <taxon>Dothideomycetes</taxon>
        <taxon>Pleosporomycetidae</taxon>
        <taxon>Pleosporales</taxon>
        <taxon>Sporormiaceae</taxon>
        <taxon>Westerdykella</taxon>
    </lineage>
</organism>
<keyword evidence="3" id="KW-1185">Reference proteome</keyword>
<protein>
    <submittedName>
        <fullName evidence="2">Uncharacterized protein</fullName>
    </submittedName>
</protein>
<name>A0A6A6JWW4_WESOR</name>
<dbReference type="AlphaFoldDB" id="A0A6A6JWW4"/>
<proteinExistence type="predicted"/>
<reference evidence="2" key="1">
    <citation type="journal article" date="2020" name="Stud. Mycol.">
        <title>101 Dothideomycetes genomes: a test case for predicting lifestyles and emergence of pathogens.</title>
        <authorList>
            <person name="Haridas S."/>
            <person name="Albert R."/>
            <person name="Binder M."/>
            <person name="Bloem J."/>
            <person name="Labutti K."/>
            <person name="Salamov A."/>
            <person name="Andreopoulos B."/>
            <person name="Baker S."/>
            <person name="Barry K."/>
            <person name="Bills G."/>
            <person name="Bluhm B."/>
            <person name="Cannon C."/>
            <person name="Castanera R."/>
            <person name="Culley D."/>
            <person name="Daum C."/>
            <person name="Ezra D."/>
            <person name="Gonzalez J."/>
            <person name="Henrissat B."/>
            <person name="Kuo A."/>
            <person name="Liang C."/>
            <person name="Lipzen A."/>
            <person name="Lutzoni F."/>
            <person name="Magnuson J."/>
            <person name="Mondo S."/>
            <person name="Nolan M."/>
            <person name="Ohm R."/>
            <person name="Pangilinan J."/>
            <person name="Park H.-J."/>
            <person name="Ramirez L."/>
            <person name="Alfaro M."/>
            <person name="Sun H."/>
            <person name="Tritt A."/>
            <person name="Yoshinaga Y."/>
            <person name="Zwiers L.-H."/>
            <person name="Turgeon B."/>
            <person name="Goodwin S."/>
            <person name="Spatafora J."/>
            <person name="Crous P."/>
            <person name="Grigoriev I."/>
        </authorList>
    </citation>
    <scope>NUCLEOTIDE SEQUENCE</scope>
    <source>
        <strain evidence="2">CBS 379.55</strain>
    </source>
</reference>